<sequence length="258" mass="28442">LQSDPGRISLGIAGGSWKRIKSSSCSLDCGCQILHNFENIKMPVDRDNIKISPNQTKQYWETAKRAKFNKPTCHPQDMIDIFLLSPARLDLGDGWQVSLLEGKVEAQNIPCDCIRWGQECYCKNFESAVDEHTCSWRPRTCTPGGPTPKQYHRSNRETCLAPPGTVCLDGKAAQTSGTSQSTHFSPAHNSQDQQFHRLAQGSSDYQSGSWMNEFGLPATDENLVECPTGLTTKNDADNLPNSPPMCQSNTGSAPMSFL</sequence>
<feature type="region of interest" description="Disordered" evidence="1">
    <location>
        <begin position="170"/>
        <end position="191"/>
    </location>
</feature>
<evidence type="ECO:0000313" key="3">
    <source>
        <dbReference type="Proteomes" id="UP000193685"/>
    </source>
</evidence>
<keyword evidence="3" id="KW-1185">Reference proteome</keyword>
<feature type="non-terminal residue" evidence="2">
    <location>
        <position position="1"/>
    </location>
</feature>
<feature type="region of interest" description="Disordered" evidence="1">
    <location>
        <begin position="230"/>
        <end position="258"/>
    </location>
</feature>
<dbReference type="AlphaFoldDB" id="A0A1Y2FN22"/>
<name>A0A1Y2FN22_PROLT</name>
<feature type="compositionally biased region" description="Polar residues" evidence="1">
    <location>
        <begin position="244"/>
        <end position="258"/>
    </location>
</feature>
<dbReference type="RefSeq" id="XP_040726760.1">
    <property type="nucleotide sequence ID" value="XM_040872127.1"/>
</dbReference>
<reference evidence="2 3" key="1">
    <citation type="submission" date="2016-07" db="EMBL/GenBank/DDBJ databases">
        <title>Pervasive Adenine N6-methylation of Active Genes in Fungi.</title>
        <authorList>
            <consortium name="DOE Joint Genome Institute"/>
            <person name="Mondo S.J."/>
            <person name="Dannebaum R.O."/>
            <person name="Kuo R.C."/>
            <person name="Labutti K."/>
            <person name="Haridas S."/>
            <person name="Kuo A."/>
            <person name="Salamov A."/>
            <person name="Ahrendt S.R."/>
            <person name="Lipzen A."/>
            <person name="Sullivan W."/>
            <person name="Andreopoulos W.B."/>
            <person name="Clum A."/>
            <person name="Lindquist E."/>
            <person name="Daum C."/>
            <person name="Ramamoorthy G.K."/>
            <person name="Gryganskyi A."/>
            <person name="Culley D."/>
            <person name="Magnuson J.K."/>
            <person name="James T.Y."/>
            <person name="O'Malley M.A."/>
            <person name="Stajich J.E."/>
            <person name="Spatafora J.W."/>
            <person name="Visel A."/>
            <person name="Grigoriev I.V."/>
        </authorList>
    </citation>
    <scope>NUCLEOTIDE SEQUENCE [LARGE SCALE GENOMIC DNA]</scope>
    <source>
        <strain evidence="2 3">12-1054</strain>
    </source>
</reference>
<dbReference type="Proteomes" id="UP000193685">
    <property type="component" value="Unassembled WGS sequence"/>
</dbReference>
<feature type="compositionally biased region" description="Polar residues" evidence="1">
    <location>
        <begin position="173"/>
        <end position="191"/>
    </location>
</feature>
<dbReference type="GeneID" id="63788726"/>
<evidence type="ECO:0000256" key="1">
    <source>
        <dbReference type="SAM" id="MobiDB-lite"/>
    </source>
</evidence>
<dbReference type="EMBL" id="MCFI01000005">
    <property type="protein sequence ID" value="ORY84977.1"/>
    <property type="molecule type" value="Genomic_DNA"/>
</dbReference>
<gene>
    <name evidence="2" type="ORF">BCR37DRAFT_407901</name>
</gene>
<comment type="caution">
    <text evidence="2">The sequence shown here is derived from an EMBL/GenBank/DDBJ whole genome shotgun (WGS) entry which is preliminary data.</text>
</comment>
<proteinExistence type="predicted"/>
<evidence type="ECO:0000313" key="2">
    <source>
        <dbReference type="EMBL" id="ORY84977.1"/>
    </source>
</evidence>
<protein>
    <submittedName>
        <fullName evidence="2">Uncharacterized protein</fullName>
    </submittedName>
</protein>
<accession>A0A1Y2FN22</accession>
<organism evidence="2 3">
    <name type="scientific">Protomyces lactucae-debilis</name>
    <dbReference type="NCBI Taxonomy" id="2754530"/>
    <lineage>
        <taxon>Eukaryota</taxon>
        <taxon>Fungi</taxon>
        <taxon>Dikarya</taxon>
        <taxon>Ascomycota</taxon>
        <taxon>Taphrinomycotina</taxon>
        <taxon>Taphrinomycetes</taxon>
        <taxon>Taphrinales</taxon>
        <taxon>Protomycetaceae</taxon>
        <taxon>Protomyces</taxon>
    </lineage>
</organism>